<dbReference type="Gramene" id="OMO50002">
    <property type="protein sequence ID" value="OMO50002"/>
    <property type="gene ID" value="CCACVL1_30718"/>
</dbReference>
<feature type="compositionally biased region" description="Low complexity" evidence="1">
    <location>
        <begin position="139"/>
        <end position="148"/>
    </location>
</feature>
<feature type="compositionally biased region" description="Polar residues" evidence="1">
    <location>
        <begin position="119"/>
        <end position="130"/>
    </location>
</feature>
<gene>
    <name evidence="3" type="ORF">CCACVL1_30718</name>
</gene>
<feature type="region of interest" description="Disordered" evidence="1">
    <location>
        <begin position="602"/>
        <end position="716"/>
    </location>
</feature>
<dbReference type="InterPro" id="IPR044681">
    <property type="entry name" value="PICBP-like"/>
</dbReference>
<feature type="compositionally biased region" description="Basic and acidic residues" evidence="1">
    <location>
        <begin position="327"/>
        <end position="343"/>
    </location>
</feature>
<dbReference type="InterPro" id="IPR012417">
    <property type="entry name" value="CaM-bd_dom_pln"/>
</dbReference>
<keyword evidence="4" id="KW-1185">Reference proteome</keyword>
<dbReference type="AlphaFoldDB" id="A0A1R3FVY7"/>
<feature type="compositionally biased region" description="Acidic residues" evidence="1">
    <location>
        <begin position="631"/>
        <end position="650"/>
    </location>
</feature>
<feature type="compositionally biased region" description="Polar residues" evidence="1">
    <location>
        <begin position="602"/>
        <end position="613"/>
    </location>
</feature>
<dbReference type="Proteomes" id="UP000188268">
    <property type="component" value="Unassembled WGS sequence"/>
</dbReference>
<feature type="compositionally biased region" description="Polar residues" evidence="1">
    <location>
        <begin position="679"/>
        <end position="688"/>
    </location>
</feature>
<feature type="compositionally biased region" description="Basic and acidic residues" evidence="1">
    <location>
        <begin position="34"/>
        <end position="45"/>
    </location>
</feature>
<feature type="region of interest" description="Disordered" evidence="1">
    <location>
        <begin position="760"/>
        <end position="785"/>
    </location>
</feature>
<protein>
    <recommendedName>
        <fullName evidence="2">Calmodulin-binding domain-containing protein</fullName>
    </recommendedName>
</protein>
<dbReference type="Pfam" id="PF07839">
    <property type="entry name" value="CaM_binding"/>
    <property type="match status" value="1"/>
</dbReference>
<feature type="region of interest" description="Disordered" evidence="1">
    <location>
        <begin position="264"/>
        <end position="285"/>
    </location>
</feature>
<feature type="domain" description="Calmodulin-binding" evidence="2">
    <location>
        <begin position="768"/>
        <end position="877"/>
    </location>
</feature>
<name>A0A1R3FVY7_COCAP</name>
<dbReference type="OMA" id="HEEMSMG"/>
<dbReference type="PANTHER" id="PTHR33923">
    <property type="entry name" value="CALMODULIN-BINDING PROTEIN-RELATED"/>
    <property type="match status" value="1"/>
</dbReference>
<dbReference type="STRING" id="210143.A0A1R3FVY7"/>
<feature type="compositionally biased region" description="Basic and acidic residues" evidence="1">
    <location>
        <begin position="764"/>
        <end position="785"/>
    </location>
</feature>
<feature type="region of interest" description="Disordered" evidence="1">
    <location>
        <begin position="23"/>
        <end position="152"/>
    </location>
</feature>
<feature type="region of interest" description="Disordered" evidence="1">
    <location>
        <begin position="327"/>
        <end position="373"/>
    </location>
</feature>
<comment type="caution">
    <text evidence="3">The sequence shown here is derived from an EMBL/GenBank/DDBJ whole genome shotgun (WGS) entry which is preliminary data.</text>
</comment>
<sequence length="904" mass="100428">MVQRKLPNKLGIQADNMKAEKRLGSLKPSSCQHLDGKNKATDLTKKMKKSRSIKLSDIEGLRSSPARKTIAQPGKPPPPLNVSAAASPQKKSVMKAMDGSSPNYMKSTSSSEAKKEISPVSSRNIQTGSDSKYLRRRSSTGSKISSGSCNKPARTLTKTSSLKFVRTLTKSPSFKPARASAKKCSRGVALCADMDAQRATCSSTLKDSKFPAYLMLNPGGTESEGTSVLKVCPYTYCSLNGHHHTPLPPLKCFLKARRRSLKTQRSMKMEALSPRRLKPSGDGTEELKAESVVFGSNGVDLDDVPMSPMMQERSMDFFIEIYAKGKGNDAEADRGSPEMKTEGTDGTEQEQEHDTEKPVSESLSEGSPRSEIDFEENLDHCSEIISKVESTETHHGDLKHNDADEDFGGIMVKEESTPWNFHDGDEQECPSSIVMNHAMFEVIDMEWEEWRFSASEPDNESHCSTETDDQSDLIIGDSSESDENSLHTGETEEILAAGAEQEVFGEDVACIDTDSQVSETISYDQVSLAEDMFQIFVAMEDEEDRNTDIDFTPSSTEELNEGQKILEDGISSTINEVSEVDPPQEVPEISCIIDVNDESLETTEQFQLQSSDVLEQDKTNEEQTDSIGDFCPEDLPDGEAGADEDNYAEDDNQKNQLTEVNNAVDESFSTQAIVDESLVSESQDLQSDSQHEDPNVVDNQSILEEDQGEAKSKVPTCLELEEQNCSMMLRTSSAEGSEKIGEMDLEDSTSVGLDLAEMLPEEGDSTRHEGRSRYTRSHAKEELPGDENNRKWTICRKKHEENYEEERQFNPREPNFLPVVPEPDAEKVDLRHQMMDDRKNAEDWMLDHALQQAVSKLAPARKRKVALLVEAFETVLPVPINKYETRLRHTSTGFVHGRPVQACN</sequence>
<dbReference type="GO" id="GO:0005516">
    <property type="term" value="F:calmodulin binding"/>
    <property type="evidence" value="ECO:0007669"/>
    <property type="project" value="InterPro"/>
</dbReference>
<evidence type="ECO:0000313" key="3">
    <source>
        <dbReference type="EMBL" id="OMO50002.1"/>
    </source>
</evidence>
<dbReference type="PANTHER" id="PTHR33923:SF2">
    <property type="entry name" value="CALMODULIN-BINDING PROTEIN-RELATED"/>
    <property type="match status" value="1"/>
</dbReference>
<accession>A0A1R3FVY7</accession>
<proteinExistence type="predicted"/>
<feature type="compositionally biased region" description="Polar residues" evidence="1">
    <location>
        <begin position="100"/>
        <end position="111"/>
    </location>
</feature>
<feature type="compositionally biased region" description="Basic and acidic residues" evidence="1">
    <location>
        <begin position="350"/>
        <end position="359"/>
    </location>
</feature>
<feature type="region of interest" description="Disordered" evidence="1">
    <location>
        <begin position="453"/>
        <end position="488"/>
    </location>
</feature>
<dbReference type="OrthoDB" id="1304871at2759"/>
<reference evidence="3 4" key="1">
    <citation type="submission" date="2013-09" db="EMBL/GenBank/DDBJ databases">
        <title>Corchorus capsularis genome sequencing.</title>
        <authorList>
            <person name="Alam M."/>
            <person name="Haque M.S."/>
            <person name="Islam M.S."/>
            <person name="Emdad E.M."/>
            <person name="Islam M.M."/>
            <person name="Ahmed B."/>
            <person name="Halim A."/>
            <person name="Hossen Q.M.M."/>
            <person name="Hossain M.Z."/>
            <person name="Ahmed R."/>
            <person name="Khan M.M."/>
            <person name="Islam R."/>
            <person name="Rashid M.M."/>
            <person name="Khan S.A."/>
            <person name="Rahman M.S."/>
            <person name="Alam M."/>
        </authorList>
    </citation>
    <scope>NUCLEOTIDE SEQUENCE [LARGE SCALE GENOMIC DNA]</scope>
    <source>
        <strain evidence="4">cv. CVL-1</strain>
        <tissue evidence="3">Whole seedling</tissue>
    </source>
</reference>
<dbReference type="SMART" id="SM01054">
    <property type="entry name" value="CaM_binding"/>
    <property type="match status" value="1"/>
</dbReference>
<evidence type="ECO:0000313" key="4">
    <source>
        <dbReference type="Proteomes" id="UP000188268"/>
    </source>
</evidence>
<evidence type="ECO:0000256" key="1">
    <source>
        <dbReference type="SAM" id="MobiDB-lite"/>
    </source>
</evidence>
<organism evidence="3 4">
    <name type="scientific">Corchorus capsularis</name>
    <name type="common">Jute</name>
    <dbReference type="NCBI Taxonomy" id="210143"/>
    <lineage>
        <taxon>Eukaryota</taxon>
        <taxon>Viridiplantae</taxon>
        <taxon>Streptophyta</taxon>
        <taxon>Embryophyta</taxon>
        <taxon>Tracheophyta</taxon>
        <taxon>Spermatophyta</taxon>
        <taxon>Magnoliopsida</taxon>
        <taxon>eudicotyledons</taxon>
        <taxon>Gunneridae</taxon>
        <taxon>Pentapetalae</taxon>
        <taxon>rosids</taxon>
        <taxon>malvids</taxon>
        <taxon>Malvales</taxon>
        <taxon>Malvaceae</taxon>
        <taxon>Grewioideae</taxon>
        <taxon>Apeibeae</taxon>
        <taxon>Corchorus</taxon>
    </lineage>
</organism>
<dbReference type="EMBL" id="AWWV01016308">
    <property type="protein sequence ID" value="OMO50002.1"/>
    <property type="molecule type" value="Genomic_DNA"/>
</dbReference>
<evidence type="ECO:0000259" key="2">
    <source>
        <dbReference type="SMART" id="SM01054"/>
    </source>
</evidence>